<proteinExistence type="predicted"/>
<keyword evidence="2" id="KW-1185">Reference proteome</keyword>
<comment type="caution">
    <text evidence="1">The sequence shown here is derived from an EMBL/GenBank/DDBJ whole genome shotgun (WGS) entry which is preliminary data.</text>
</comment>
<dbReference type="GeneID" id="95404374"/>
<reference evidence="1 2" key="1">
    <citation type="submission" date="2021-03" db="EMBL/GenBank/DDBJ databases">
        <title>Genomic Encyclopedia of Type Strains, Phase IV (KMG-IV): sequencing the most valuable type-strain genomes for metagenomic binning, comparative biology and taxonomic classification.</title>
        <authorList>
            <person name="Goeker M."/>
        </authorList>
    </citation>
    <scope>NUCLEOTIDE SEQUENCE [LARGE SCALE GENOMIC DNA]</scope>
    <source>
        <strain evidence="1 2">DSM 15596</strain>
    </source>
</reference>
<accession>A0ABS4FAI6</accession>
<name>A0ABS4FAI6_9BACL</name>
<evidence type="ECO:0000313" key="2">
    <source>
        <dbReference type="Proteomes" id="UP000706926"/>
    </source>
</evidence>
<dbReference type="EMBL" id="JAGGKI010000005">
    <property type="protein sequence ID" value="MBP1893271.1"/>
    <property type="molecule type" value="Genomic_DNA"/>
</dbReference>
<gene>
    <name evidence="1" type="ORF">J2Z18_002373</name>
</gene>
<dbReference type="InterPro" id="IPR058705">
    <property type="entry name" value="A_ENA"/>
</dbReference>
<evidence type="ECO:0000313" key="1">
    <source>
        <dbReference type="EMBL" id="MBP1893271.1"/>
    </source>
</evidence>
<protein>
    <submittedName>
        <fullName evidence="1">Uncharacterized protein</fullName>
    </submittedName>
</protein>
<dbReference type="Pfam" id="PF26595">
    <property type="entry name" value="A_ENA"/>
    <property type="match status" value="1"/>
</dbReference>
<sequence length="101" mass="11186">MSWMELSSGMDISADIRQSVLRLLASIAIEEMALAHIINAEAEKLQYIAGTLHPGSNPPGDLSFPDYMAVQASARSLMEEVTMREMMLQMKFNQIAALLKD</sequence>
<organism evidence="1 2">
    <name type="scientific">Paenibacillus lactis</name>
    <dbReference type="NCBI Taxonomy" id="228574"/>
    <lineage>
        <taxon>Bacteria</taxon>
        <taxon>Bacillati</taxon>
        <taxon>Bacillota</taxon>
        <taxon>Bacilli</taxon>
        <taxon>Bacillales</taxon>
        <taxon>Paenibacillaceae</taxon>
        <taxon>Paenibacillus</taxon>
    </lineage>
</organism>
<dbReference type="RefSeq" id="WP_007133279.1">
    <property type="nucleotide sequence ID" value="NZ_CP139098.1"/>
</dbReference>
<dbReference type="Proteomes" id="UP000706926">
    <property type="component" value="Unassembled WGS sequence"/>
</dbReference>